<proteinExistence type="predicted"/>
<dbReference type="AlphaFoldDB" id="A0A644YUU4"/>
<feature type="transmembrane region" description="Helical" evidence="1">
    <location>
        <begin position="381"/>
        <end position="401"/>
    </location>
</feature>
<dbReference type="InterPro" id="IPR011701">
    <property type="entry name" value="MFS"/>
</dbReference>
<dbReference type="Pfam" id="PF07690">
    <property type="entry name" value="MFS_1"/>
    <property type="match status" value="1"/>
</dbReference>
<feature type="transmembrane region" description="Helical" evidence="1">
    <location>
        <begin position="134"/>
        <end position="155"/>
    </location>
</feature>
<feature type="transmembrane region" description="Helical" evidence="1">
    <location>
        <begin position="12"/>
        <end position="36"/>
    </location>
</feature>
<feature type="transmembrane region" description="Helical" evidence="1">
    <location>
        <begin position="100"/>
        <end position="122"/>
    </location>
</feature>
<dbReference type="CDD" id="cd17353">
    <property type="entry name" value="MFS_OFA_like"/>
    <property type="match status" value="1"/>
</dbReference>
<keyword evidence="1" id="KW-1133">Transmembrane helix</keyword>
<gene>
    <name evidence="2" type="primary">yhjX_8</name>
    <name evidence="2" type="ORF">SDC9_78656</name>
</gene>
<dbReference type="EMBL" id="VSSQ01006268">
    <property type="protein sequence ID" value="MPM32097.1"/>
    <property type="molecule type" value="Genomic_DNA"/>
</dbReference>
<comment type="caution">
    <text evidence="2">The sequence shown here is derived from an EMBL/GenBank/DDBJ whole genome shotgun (WGS) entry which is preliminary data.</text>
</comment>
<keyword evidence="1" id="KW-0812">Transmembrane</keyword>
<name>A0A644YUU4_9ZZZZ</name>
<dbReference type="PANTHER" id="PTHR11360">
    <property type="entry name" value="MONOCARBOXYLATE TRANSPORTER"/>
    <property type="match status" value="1"/>
</dbReference>
<dbReference type="InterPro" id="IPR050327">
    <property type="entry name" value="Proton-linked_MCT"/>
</dbReference>
<evidence type="ECO:0000313" key="2">
    <source>
        <dbReference type="EMBL" id="MPM32097.1"/>
    </source>
</evidence>
<feature type="transmembrane region" description="Helical" evidence="1">
    <location>
        <begin position="247"/>
        <end position="266"/>
    </location>
</feature>
<accession>A0A644YUU4</accession>
<feature type="transmembrane region" description="Helical" evidence="1">
    <location>
        <begin position="175"/>
        <end position="196"/>
    </location>
</feature>
<reference evidence="2" key="1">
    <citation type="submission" date="2019-08" db="EMBL/GenBank/DDBJ databases">
        <authorList>
            <person name="Kucharzyk K."/>
            <person name="Murdoch R.W."/>
            <person name="Higgins S."/>
            <person name="Loffler F."/>
        </authorList>
    </citation>
    <scope>NUCLEOTIDE SEQUENCE</scope>
</reference>
<protein>
    <submittedName>
        <fullName evidence="2">Putative MFS-type transporter YhjX</fullName>
    </submittedName>
</protein>
<dbReference type="Gene3D" id="1.20.1250.20">
    <property type="entry name" value="MFS general substrate transporter like domains"/>
    <property type="match status" value="2"/>
</dbReference>
<feature type="transmembrane region" description="Helical" evidence="1">
    <location>
        <begin position="287"/>
        <end position="305"/>
    </location>
</feature>
<dbReference type="PANTHER" id="PTHR11360:SF317">
    <property type="entry name" value="MAJOR FACILITATOR SUPERFAMILY (MFS) PROFILE DOMAIN-CONTAINING PROTEIN-RELATED"/>
    <property type="match status" value="1"/>
</dbReference>
<keyword evidence="1" id="KW-0472">Membrane</keyword>
<dbReference type="InterPro" id="IPR036259">
    <property type="entry name" value="MFS_trans_sf"/>
</dbReference>
<dbReference type="SUPFAM" id="SSF103473">
    <property type="entry name" value="MFS general substrate transporter"/>
    <property type="match status" value="1"/>
</dbReference>
<evidence type="ECO:0000256" key="1">
    <source>
        <dbReference type="SAM" id="Phobius"/>
    </source>
</evidence>
<dbReference type="GO" id="GO:0022857">
    <property type="term" value="F:transmembrane transporter activity"/>
    <property type="evidence" value="ECO:0007669"/>
    <property type="project" value="InterPro"/>
</dbReference>
<feature type="transmembrane region" description="Helical" evidence="1">
    <location>
        <begin position="48"/>
        <end position="68"/>
    </location>
</feature>
<feature type="transmembrane region" description="Helical" evidence="1">
    <location>
        <begin position="223"/>
        <end position="241"/>
    </location>
</feature>
<organism evidence="2">
    <name type="scientific">bioreactor metagenome</name>
    <dbReference type="NCBI Taxonomy" id="1076179"/>
    <lineage>
        <taxon>unclassified sequences</taxon>
        <taxon>metagenomes</taxon>
        <taxon>ecological metagenomes</taxon>
    </lineage>
</organism>
<sequence>MNNIENKWMRAAIPALLIHCSIGTVYCWSLLKGGIAEYIGRPKSEVEWAFSLAIFCLGMSAAFAGKIVERDIHKASLIAAVCFAAGMAGTGFFIQQKSLIGIFLSYGVLMGIGCGIGYLSPVKTLMLWFKNNKGLATGIAVAGFGLAKVIASPIIEMLLGATNSDGTLADPSRLYKLFYILAVVYFIMMFAGHLLLKKPADWVEVSAQAKGTHTLDIFKNKTFIGIWLMFYLNITCGLALISQEKDLLHSIGFGAIATISSLTAIFNAGGRLGFSAFADRLKDRNTIYIWIFGLSIGATTITLLANGVDNAIAPLIILLLCVINAGYGGGFSSLPPLLADRFGMETISTVHGLTLSAWAFAGLSGNQLSALIIAKTGSYNNVLYAILAMYAVAFFISAFLLRAKSDQKKRHPVHH</sequence>
<feature type="transmembrane region" description="Helical" evidence="1">
    <location>
        <begin position="75"/>
        <end position="94"/>
    </location>
</feature>
<feature type="transmembrane region" description="Helical" evidence="1">
    <location>
        <begin position="342"/>
        <end position="361"/>
    </location>
</feature>
<feature type="transmembrane region" description="Helical" evidence="1">
    <location>
        <begin position="311"/>
        <end position="330"/>
    </location>
</feature>